<reference evidence="6" key="1">
    <citation type="journal article" date="2014" name="BMC Genomics">
        <title>Genome characteristics reveal the impact of lichenization on lichen-forming fungus Endocarpon pusillum Hedwig (Verrucariales, Ascomycota).</title>
        <authorList>
            <person name="Wang Y.-Y."/>
            <person name="Liu B."/>
            <person name="Zhang X.-Y."/>
            <person name="Zhou Q.-M."/>
            <person name="Zhang T."/>
            <person name="Li H."/>
            <person name="Yu Y.-F."/>
            <person name="Zhang X.-L."/>
            <person name="Hao X.-Y."/>
            <person name="Wang M."/>
            <person name="Wang L."/>
            <person name="Wei J.-C."/>
        </authorList>
    </citation>
    <scope>NUCLEOTIDE SEQUENCE [LARGE SCALE GENOMIC DNA]</scope>
    <source>
        <strain evidence="6">Z07020 / HMAS-L-300199</strain>
    </source>
</reference>
<evidence type="ECO:0000313" key="5">
    <source>
        <dbReference type="EMBL" id="ERF75405.1"/>
    </source>
</evidence>
<evidence type="ECO:0000259" key="4">
    <source>
        <dbReference type="Pfam" id="PF24883"/>
    </source>
</evidence>
<gene>
    <name evidence="5" type="ORF">EPUS_00198</name>
</gene>
<dbReference type="EMBL" id="KE720815">
    <property type="protein sequence ID" value="ERF75405.1"/>
    <property type="molecule type" value="Genomic_DNA"/>
</dbReference>
<name>U1HX66_ENDPU</name>
<feature type="domain" description="DUF676" evidence="3">
    <location>
        <begin position="145"/>
        <end position="214"/>
    </location>
</feature>
<dbReference type="InterPro" id="IPR056884">
    <property type="entry name" value="NPHP3-like_N"/>
</dbReference>
<dbReference type="OMA" id="ETSHEEM"/>
<keyword evidence="2" id="KW-0677">Repeat</keyword>
<dbReference type="RefSeq" id="XP_007787417.1">
    <property type="nucleotide sequence ID" value="XM_007789227.1"/>
</dbReference>
<keyword evidence="6" id="KW-1185">Reference proteome</keyword>
<dbReference type="SUPFAM" id="SSF52540">
    <property type="entry name" value="P-loop containing nucleoside triphosphate hydrolases"/>
    <property type="match status" value="1"/>
</dbReference>
<dbReference type="Pfam" id="PF05057">
    <property type="entry name" value="DUF676"/>
    <property type="match status" value="1"/>
</dbReference>
<dbReference type="PANTHER" id="PTHR10039">
    <property type="entry name" value="AMELOGENIN"/>
    <property type="match status" value="1"/>
</dbReference>
<dbReference type="GeneID" id="19235262"/>
<sequence>MAEALLQHHDATLTQVQVQTKGFTQLSGPIDNGDIVADVVFVHGLGGHPKDTWTYGSEERRISNQKLDKDEPTRSRSFRKLLWSKCTKDKEDIAKHPESLVSTCFWPMDLLSRDFKNVRVVTYGYDSHVSHFCKDAVNQVTISQHGRTLLERLIDERQDCIERPLIFVAHSLGGLLVKDAIIEARKHSPQTVARMVFQRCHAIMFFGTPHLGSGLADWGVLLSNIVEALGIGFSTYKGVLRQLAPDSEKLESLTREFNEILNAPIPKDQRIKIYSFQEGKGISASKLRDGKVVPDHSSWFNRRDLERNISISENHKNMCKFKGANDPGYKAFSGGLRMYLSEILHSKETQTTRPSVEQDEAQPLQMQCGPAAACSIIAQLLHTRYAQSAIHDDAVWLSHKERVVLLKAFKSTINIYSLLAQDRAAQSVPNIGERARIAMSLSQATSALRSISEDDLFKILASLIHAYTDEEIHIVIDGADILLPDDQSRLLKNFRNLWKCAHKDPSLKLRILIMSRPLRRIQEILDGLPYLDYEKEQKECLRSLKFGSSNTRRSRMIDSAENTGNWVLRHPQYIDWKSETNSTMLWIQGKPRSGKSALMQRLLQELTKERSFEDVERPASTRGSSSHMIDLASGSRQTIKKSSVVKDQSVIASFFYSTREGEIETSRRHMLQTLLYEVLAQESQLYPWFQETYRKLRNGSENHVTWSYEDLKDVFINLATSCDQHFRIYLLVDALDASDEGQLADVLSLFHDDRGASACTIKIAFTSRPSYLIAKALTGTFKLVLEYENKQDIAKMVDAELRFFSKPYNGIFEWCTNYLTDHAQGVFSWIFIVIRNLKGWDTGQCTKAELMKLVQDFPLERIDYYKQIIEQLAKHDATMKIEARKILDWVTYAERPLTAGEIWDTIASMTWLPDLWIKLGRGDKVARLFKQRRLL</sequence>
<dbReference type="Gene3D" id="3.40.50.300">
    <property type="entry name" value="P-loop containing nucleotide triphosphate hydrolases"/>
    <property type="match status" value="1"/>
</dbReference>
<dbReference type="Proteomes" id="UP000019373">
    <property type="component" value="Unassembled WGS sequence"/>
</dbReference>
<proteinExistence type="inferred from homology"/>
<dbReference type="InterPro" id="IPR027417">
    <property type="entry name" value="P-loop_NTPase"/>
</dbReference>
<evidence type="ECO:0000256" key="2">
    <source>
        <dbReference type="ARBA" id="ARBA00022737"/>
    </source>
</evidence>
<dbReference type="Pfam" id="PF24883">
    <property type="entry name" value="NPHP3_N"/>
    <property type="match status" value="1"/>
</dbReference>
<dbReference type="PANTHER" id="PTHR10039:SF5">
    <property type="entry name" value="NACHT DOMAIN-CONTAINING PROTEIN"/>
    <property type="match status" value="1"/>
</dbReference>
<dbReference type="OrthoDB" id="4115537at2759"/>
<dbReference type="HOGENOM" id="CLU_000288_34_1_1"/>
<dbReference type="InterPro" id="IPR029058">
    <property type="entry name" value="AB_hydrolase_fold"/>
</dbReference>
<comment type="similarity">
    <text evidence="1">Belongs to the putative lipase ROG1 family.</text>
</comment>
<dbReference type="InterPro" id="IPR007751">
    <property type="entry name" value="DUF676_lipase-like"/>
</dbReference>
<protein>
    <submittedName>
        <fullName evidence="5">Uncharacterized protein</fullName>
    </submittedName>
</protein>
<dbReference type="Gene3D" id="3.40.50.1820">
    <property type="entry name" value="alpha/beta hydrolase"/>
    <property type="match status" value="1"/>
</dbReference>
<feature type="domain" description="Nephrocystin 3-like N-terminal" evidence="4">
    <location>
        <begin position="562"/>
        <end position="768"/>
    </location>
</feature>
<dbReference type="SUPFAM" id="SSF53474">
    <property type="entry name" value="alpha/beta-Hydrolases"/>
    <property type="match status" value="1"/>
</dbReference>
<accession>U1HX66</accession>
<organism evidence="5 6">
    <name type="scientific">Endocarpon pusillum (strain Z07020 / HMAS-L-300199)</name>
    <name type="common">Lichen-forming fungus</name>
    <dbReference type="NCBI Taxonomy" id="1263415"/>
    <lineage>
        <taxon>Eukaryota</taxon>
        <taxon>Fungi</taxon>
        <taxon>Dikarya</taxon>
        <taxon>Ascomycota</taxon>
        <taxon>Pezizomycotina</taxon>
        <taxon>Eurotiomycetes</taxon>
        <taxon>Chaetothyriomycetidae</taxon>
        <taxon>Verrucariales</taxon>
        <taxon>Verrucariaceae</taxon>
        <taxon>Endocarpon</taxon>
    </lineage>
</organism>
<dbReference type="AlphaFoldDB" id="U1HX66"/>
<evidence type="ECO:0000259" key="3">
    <source>
        <dbReference type="Pfam" id="PF05057"/>
    </source>
</evidence>
<evidence type="ECO:0000256" key="1">
    <source>
        <dbReference type="ARBA" id="ARBA00007920"/>
    </source>
</evidence>
<dbReference type="eggNOG" id="KOG2029">
    <property type="taxonomic scope" value="Eukaryota"/>
</dbReference>
<evidence type="ECO:0000313" key="6">
    <source>
        <dbReference type="Proteomes" id="UP000019373"/>
    </source>
</evidence>